<accession>A0A2R4MJ02</accession>
<dbReference type="EMBL" id="CP021331">
    <property type="protein sequence ID" value="AVX05981.1"/>
    <property type="molecule type" value="Genomic_DNA"/>
</dbReference>
<sequence length="46" mass="5414">MYYCLLARKVFPLRGNAIQEERIFKMKKVKVKTSKKAEARRCEPGP</sequence>
<proteinExistence type="predicted"/>
<gene>
    <name evidence="1" type="ORF">MXMO3_03478</name>
</gene>
<dbReference type="Proteomes" id="UP000258927">
    <property type="component" value="Plasmid pHL2708X3"/>
</dbReference>
<evidence type="ECO:0000313" key="1">
    <source>
        <dbReference type="EMBL" id="AVX05981.1"/>
    </source>
</evidence>
<keyword evidence="1" id="KW-0614">Plasmid</keyword>
<geneLocation type="plasmid" evidence="2">
    <name>phl2708x3</name>
</geneLocation>
<organism evidence="1 2">
    <name type="scientific">Maritalea myrionectae</name>
    <dbReference type="NCBI Taxonomy" id="454601"/>
    <lineage>
        <taxon>Bacteria</taxon>
        <taxon>Pseudomonadati</taxon>
        <taxon>Pseudomonadota</taxon>
        <taxon>Alphaproteobacteria</taxon>
        <taxon>Hyphomicrobiales</taxon>
        <taxon>Devosiaceae</taxon>
        <taxon>Maritalea</taxon>
    </lineage>
</organism>
<protein>
    <submittedName>
        <fullName evidence="1">Uncharacterized protein</fullName>
    </submittedName>
</protein>
<reference evidence="1 2" key="1">
    <citation type="submission" date="2017-05" db="EMBL/GenBank/DDBJ databases">
        <title>Genome Analysis of Maritalea myrionectae HL2708#5.</title>
        <authorList>
            <consortium name="Cotde Inc.-PKNU"/>
            <person name="Jang D."/>
            <person name="Oh H.-M."/>
        </authorList>
    </citation>
    <scope>NUCLEOTIDE SEQUENCE [LARGE SCALE GENOMIC DNA]</scope>
    <source>
        <strain evidence="1 2">HL2708#5</strain>
        <plasmid evidence="2">phl2708x3</plasmid>
    </source>
</reference>
<keyword evidence="2" id="KW-1185">Reference proteome</keyword>
<name>A0A2R4MJ02_9HYPH</name>
<dbReference type="AlphaFoldDB" id="A0A2R4MJ02"/>
<evidence type="ECO:0000313" key="2">
    <source>
        <dbReference type="Proteomes" id="UP000258927"/>
    </source>
</evidence>
<dbReference type="KEGG" id="mmyr:MXMO3_03478"/>